<dbReference type="GO" id="GO:0008017">
    <property type="term" value="F:microtubule binding"/>
    <property type="evidence" value="ECO:0007669"/>
    <property type="project" value="InterPro"/>
</dbReference>
<reference evidence="2 3" key="1">
    <citation type="journal article" date="2021" name="Hortic Res">
        <title>Chromosome-scale assembly of the Dendrobium chrysotoxum genome enhances the understanding of orchid evolution.</title>
        <authorList>
            <person name="Zhang Y."/>
            <person name="Zhang G.Q."/>
            <person name="Zhang D."/>
            <person name="Liu X.D."/>
            <person name="Xu X.Y."/>
            <person name="Sun W.H."/>
            <person name="Yu X."/>
            <person name="Zhu X."/>
            <person name="Wang Z.W."/>
            <person name="Zhao X."/>
            <person name="Zhong W.Y."/>
            <person name="Chen H."/>
            <person name="Yin W.L."/>
            <person name="Huang T."/>
            <person name="Niu S.C."/>
            <person name="Liu Z.J."/>
        </authorList>
    </citation>
    <scope>NUCLEOTIDE SEQUENCE [LARGE SCALE GENOMIC DNA]</scope>
    <source>
        <strain evidence="2">Lindl</strain>
    </source>
</reference>
<feature type="region of interest" description="Disordered" evidence="1">
    <location>
        <begin position="387"/>
        <end position="407"/>
    </location>
</feature>
<name>A0AAV7HIG0_DENCH</name>
<dbReference type="Proteomes" id="UP000775213">
    <property type="component" value="Unassembled WGS sequence"/>
</dbReference>
<feature type="compositionally biased region" description="Low complexity" evidence="1">
    <location>
        <begin position="306"/>
        <end position="323"/>
    </location>
</feature>
<accession>A0AAV7HIG0</accession>
<dbReference type="AlphaFoldDB" id="A0AAV7HIG0"/>
<feature type="compositionally biased region" description="Polar residues" evidence="1">
    <location>
        <begin position="180"/>
        <end position="207"/>
    </location>
</feature>
<organism evidence="2 3">
    <name type="scientific">Dendrobium chrysotoxum</name>
    <name type="common">Orchid</name>
    <dbReference type="NCBI Taxonomy" id="161865"/>
    <lineage>
        <taxon>Eukaryota</taxon>
        <taxon>Viridiplantae</taxon>
        <taxon>Streptophyta</taxon>
        <taxon>Embryophyta</taxon>
        <taxon>Tracheophyta</taxon>
        <taxon>Spermatophyta</taxon>
        <taxon>Magnoliopsida</taxon>
        <taxon>Liliopsida</taxon>
        <taxon>Asparagales</taxon>
        <taxon>Orchidaceae</taxon>
        <taxon>Epidendroideae</taxon>
        <taxon>Malaxideae</taxon>
        <taxon>Dendrobiinae</taxon>
        <taxon>Dendrobium</taxon>
    </lineage>
</organism>
<feature type="compositionally biased region" description="Polar residues" evidence="1">
    <location>
        <begin position="214"/>
        <end position="226"/>
    </location>
</feature>
<sequence length="687" mass="74887">MECVTLIDISSEDDLLISFSSQGLGSDTFSNLEAENTERVCKRMEQLSELSESPQKKCGRSDRYSLRKSLAWDSEFFTGEGVLNPEELAIINSTYSKAVGIKLPGIHEEIRQSAESTSTLDSESRALDNLEVRLFENLRASSKISLAESNQAAIMEPSGKAKEQRKLDKPHLRSLKKLDISSQTKVAARNGQSRTSNKPPEISSTTPLRAMHGESSSSVANKQIKSNRGKILPGTTAKQQADPALNKANNDPSMAFRSIPSKQSSLRTPQSGFKLVSASFSSASRPASISSDSASSCLGIMSNSTRNTVRSSSSFSSKTLSKTTRCRTGSNNQICNSGLVESTLLLSKFSPSSSIDSFTSESSSQTSTSTNHSNLIKAKYGLSSSPGIPVSTENGASQKSGGALSQSFTGNHSKITLKFDSDAKGTASLGLRMPRPRIGYFDKEKTLLHGSNKYLLTSLRSSLTKSNGNSETSAANKSKLINSASVRSGAHPYSLNQTSKSTGGQMVLQTLDKYQVVPAKLRKESSPRIAEGNCKRNLKNKIEHPNLLQPKYVMENEINESGEQKINDQSFLTNIQQEHLQSELISVTGTEKENLCPESKTECQSKALGNEEQYNNVPMGAEMVSSLSLFEVKDLTSRDHLVDIVDDRGIKILNWIKELFFMNALMVINQSFVDNTIENSSNNVHYL</sequence>
<dbReference type="PANTHER" id="PTHR33737:SF2">
    <property type="entry name" value="OS12G0102700 PROTEIN"/>
    <property type="match status" value="1"/>
</dbReference>
<proteinExistence type="predicted"/>
<evidence type="ECO:0000256" key="1">
    <source>
        <dbReference type="SAM" id="MobiDB-lite"/>
    </source>
</evidence>
<dbReference type="InterPro" id="IPR045882">
    <property type="entry name" value="GPT1/2"/>
</dbReference>
<evidence type="ECO:0000313" key="2">
    <source>
        <dbReference type="EMBL" id="KAH0468781.1"/>
    </source>
</evidence>
<feature type="compositionally biased region" description="Basic and acidic residues" evidence="1">
    <location>
        <begin position="159"/>
        <end position="179"/>
    </location>
</feature>
<gene>
    <name evidence="2" type="ORF">IEQ34_002013</name>
</gene>
<dbReference type="EMBL" id="JAGFBR010000003">
    <property type="protein sequence ID" value="KAH0468781.1"/>
    <property type="molecule type" value="Genomic_DNA"/>
</dbReference>
<keyword evidence="3" id="KW-1185">Reference proteome</keyword>
<protein>
    <submittedName>
        <fullName evidence="2">Uncharacterized protein</fullName>
    </submittedName>
</protein>
<evidence type="ECO:0000313" key="3">
    <source>
        <dbReference type="Proteomes" id="UP000775213"/>
    </source>
</evidence>
<feature type="region of interest" description="Disordered" evidence="1">
    <location>
        <begin position="306"/>
        <end position="327"/>
    </location>
</feature>
<feature type="region of interest" description="Disordered" evidence="1">
    <location>
        <begin position="155"/>
        <end position="268"/>
    </location>
</feature>
<comment type="caution">
    <text evidence="2">The sequence shown here is derived from an EMBL/GenBank/DDBJ whole genome shotgun (WGS) entry which is preliminary data.</text>
</comment>
<dbReference type="PANTHER" id="PTHR33737">
    <property type="entry name" value="OS05G0121800 PROTEIN"/>
    <property type="match status" value="1"/>
</dbReference>